<keyword evidence="5" id="KW-1185">Reference proteome</keyword>
<name>A0A0M0G9H2_SPOGL</name>
<proteinExistence type="predicted"/>
<dbReference type="InterPro" id="IPR013783">
    <property type="entry name" value="Ig-like_fold"/>
</dbReference>
<organism evidence="4 5">
    <name type="scientific">Sporosarcina globispora</name>
    <name type="common">Bacillus globisporus</name>
    <dbReference type="NCBI Taxonomy" id="1459"/>
    <lineage>
        <taxon>Bacteria</taxon>
        <taxon>Bacillati</taxon>
        <taxon>Bacillota</taxon>
        <taxon>Bacilli</taxon>
        <taxon>Bacillales</taxon>
        <taxon>Caryophanaceae</taxon>
        <taxon>Sporosarcina</taxon>
    </lineage>
</organism>
<feature type="domain" description="YtkA-like" evidence="3">
    <location>
        <begin position="33"/>
        <end position="114"/>
    </location>
</feature>
<gene>
    <name evidence="4" type="ORF">AF332_06030</name>
</gene>
<keyword evidence="2" id="KW-0732">Signal</keyword>
<accession>A0A0M0G9H2</accession>
<feature type="compositionally biased region" description="Basic and acidic residues" evidence="1">
    <location>
        <begin position="134"/>
        <end position="158"/>
    </location>
</feature>
<evidence type="ECO:0000256" key="1">
    <source>
        <dbReference type="SAM" id="MobiDB-lite"/>
    </source>
</evidence>
<dbReference type="InterPro" id="IPR032693">
    <property type="entry name" value="YtkA-like_dom"/>
</dbReference>
<dbReference type="EMBL" id="LGUF01000007">
    <property type="protein sequence ID" value="KON86423.1"/>
    <property type="molecule type" value="Genomic_DNA"/>
</dbReference>
<dbReference type="STRING" id="1459.AF332_06030"/>
<evidence type="ECO:0000256" key="2">
    <source>
        <dbReference type="SAM" id="SignalP"/>
    </source>
</evidence>
<dbReference type="PROSITE" id="PS51257">
    <property type="entry name" value="PROKAR_LIPOPROTEIN"/>
    <property type="match status" value="1"/>
</dbReference>
<feature type="region of interest" description="Disordered" evidence="1">
    <location>
        <begin position="134"/>
        <end position="159"/>
    </location>
</feature>
<dbReference type="Proteomes" id="UP000037109">
    <property type="component" value="Unassembled WGS sequence"/>
</dbReference>
<evidence type="ECO:0000313" key="5">
    <source>
        <dbReference type="Proteomes" id="UP000037109"/>
    </source>
</evidence>
<dbReference type="Pfam" id="PF13115">
    <property type="entry name" value="YtkA"/>
    <property type="match status" value="2"/>
</dbReference>
<protein>
    <recommendedName>
        <fullName evidence="3">YtkA-like domain-containing protein</fullName>
    </recommendedName>
</protein>
<reference evidence="5" key="1">
    <citation type="submission" date="2015-07" db="EMBL/GenBank/DDBJ databases">
        <title>Fjat-10036 dsm4.</title>
        <authorList>
            <person name="Liu B."/>
            <person name="Wang J."/>
            <person name="Zhu Y."/>
            <person name="Liu G."/>
            <person name="Chen Q."/>
            <person name="Chen Z."/>
            <person name="Lan J."/>
            <person name="Che J."/>
            <person name="Ge C."/>
            <person name="Shi H."/>
            <person name="Pan Z."/>
            <person name="Liu X."/>
        </authorList>
    </citation>
    <scope>NUCLEOTIDE SEQUENCE [LARGE SCALE GENOMIC DNA]</scope>
    <source>
        <strain evidence="5">DSM 4</strain>
    </source>
</reference>
<dbReference type="PATRIC" id="fig|1459.3.peg.1273"/>
<feature type="domain" description="YtkA-like" evidence="3">
    <location>
        <begin position="160"/>
        <end position="236"/>
    </location>
</feature>
<comment type="caution">
    <text evidence="4">The sequence shown here is derived from an EMBL/GenBank/DDBJ whole genome shotgun (WGS) entry which is preliminary data.</text>
</comment>
<dbReference type="AlphaFoldDB" id="A0A0M0G9H2"/>
<evidence type="ECO:0000259" key="3">
    <source>
        <dbReference type="Pfam" id="PF13115"/>
    </source>
</evidence>
<evidence type="ECO:0000313" key="4">
    <source>
        <dbReference type="EMBL" id="KON86423.1"/>
    </source>
</evidence>
<feature type="signal peptide" evidence="2">
    <location>
        <begin position="1"/>
        <end position="21"/>
    </location>
</feature>
<dbReference type="RefSeq" id="WP_069187848.1">
    <property type="nucleotide sequence ID" value="NZ_LGUF01000007.1"/>
</dbReference>
<feature type="chain" id="PRO_5005599354" description="YtkA-like domain-containing protein" evidence="2">
    <location>
        <begin position="22"/>
        <end position="254"/>
    </location>
</feature>
<dbReference type="Gene3D" id="2.60.40.10">
    <property type="entry name" value="Immunoglobulins"/>
    <property type="match status" value="1"/>
</dbReference>
<sequence>MKKILFSIMAGFLVLSGCSQSEEEKPAKNDEVPQIIEAVIQVPETLNPGEEAQLAVTVRQGDEAVTDADEVKFEIWKEGQKENSEMAEAKHDSEGKYTADHTFAEEGLYYVQSHVTARSQHTMPMVSVQVGEVKAEDTEHGHEQEKNGHEEGNSHSHGGEVSIELQAPDQPHLNEQTALSVILEKEGEPLKEAKVKLEISLNGATPQWVNMSENETGKYTADHQFKEAGTYIITTHVEKGDDIHEHTETELTVQ</sequence>